<protein>
    <submittedName>
        <fullName evidence="1">Uncharacterized protein</fullName>
    </submittedName>
</protein>
<gene>
    <name evidence="1" type="ORF">LIER_27869</name>
</gene>
<evidence type="ECO:0000313" key="2">
    <source>
        <dbReference type="Proteomes" id="UP001454036"/>
    </source>
</evidence>
<comment type="caution">
    <text evidence="1">The sequence shown here is derived from an EMBL/GenBank/DDBJ whole genome shotgun (WGS) entry which is preliminary data.</text>
</comment>
<organism evidence="1 2">
    <name type="scientific">Lithospermum erythrorhizon</name>
    <name type="common">Purple gromwell</name>
    <name type="synonym">Lithospermum officinale var. erythrorhizon</name>
    <dbReference type="NCBI Taxonomy" id="34254"/>
    <lineage>
        <taxon>Eukaryota</taxon>
        <taxon>Viridiplantae</taxon>
        <taxon>Streptophyta</taxon>
        <taxon>Embryophyta</taxon>
        <taxon>Tracheophyta</taxon>
        <taxon>Spermatophyta</taxon>
        <taxon>Magnoliopsida</taxon>
        <taxon>eudicotyledons</taxon>
        <taxon>Gunneridae</taxon>
        <taxon>Pentapetalae</taxon>
        <taxon>asterids</taxon>
        <taxon>lamiids</taxon>
        <taxon>Boraginales</taxon>
        <taxon>Boraginaceae</taxon>
        <taxon>Boraginoideae</taxon>
        <taxon>Lithospermeae</taxon>
        <taxon>Lithospermum</taxon>
    </lineage>
</organism>
<accession>A0AAV3RH59</accession>
<dbReference type="Proteomes" id="UP001454036">
    <property type="component" value="Unassembled WGS sequence"/>
</dbReference>
<keyword evidence="2" id="KW-1185">Reference proteome</keyword>
<name>A0AAV3RH59_LITER</name>
<dbReference type="EMBL" id="BAABME010009098">
    <property type="protein sequence ID" value="GAA0174485.1"/>
    <property type="molecule type" value="Genomic_DNA"/>
</dbReference>
<sequence length="260" mass="29437">MQKKKAAKKGKENAKRPSVDELKEGVAFKKRKGVFVYESSQGRNKDKFIIDDLEESSGEDAACLAKRKSKGKIKLNDDRNRINNRRIAKGVEDMDTEGIDFASEENEARWNFVCAKKILAERYLSEATVKNQTYMHILDESGMNALVEDIGPHWPSIVREFICNLSEDIVDPSSFMFHIVKLRGHAFNFSLALINKHYGRQNDRVTGSTLKLNDIIKTLTGDGPRKDVNPLTIIDKLMSGKRIVDVEVKDVVYLRGTLSC</sequence>
<evidence type="ECO:0000313" key="1">
    <source>
        <dbReference type="EMBL" id="GAA0174485.1"/>
    </source>
</evidence>
<reference evidence="1 2" key="1">
    <citation type="submission" date="2024-01" db="EMBL/GenBank/DDBJ databases">
        <title>The complete chloroplast genome sequence of Lithospermum erythrorhizon: insights into the phylogenetic relationship among Boraginaceae species and the maternal lineages of purple gromwells.</title>
        <authorList>
            <person name="Okada T."/>
            <person name="Watanabe K."/>
        </authorList>
    </citation>
    <scope>NUCLEOTIDE SEQUENCE [LARGE SCALE GENOMIC DNA]</scope>
</reference>
<dbReference type="AlphaFoldDB" id="A0AAV3RH59"/>
<proteinExistence type="predicted"/>